<dbReference type="Pfam" id="PF00528">
    <property type="entry name" value="BPD_transp_1"/>
    <property type="match status" value="1"/>
</dbReference>
<dbReference type="HOGENOM" id="CLU_020068_0_0_12"/>
<protein>
    <submittedName>
        <fullName evidence="12">Binding-protein-dependent transport system innermembrane protein</fullName>
    </submittedName>
</protein>
<evidence type="ECO:0000256" key="9">
    <source>
        <dbReference type="RuleBase" id="RU363032"/>
    </source>
</evidence>
<evidence type="ECO:0000256" key="2">
    <source>
        <dbReference type="ARBA" id="ARBA00009047"/>
    </source>
</evidence>
<evidence type="ECO:0000256" key="5">
    <source>
        <dbReference type="ARBA" id="ARBA00022597"/>
    </source>
</evidence>
<evidence type="ECO:0000256" key="10">
    <source>
        <dbReference type="SAM" id="Coils"/>
    </source>
</evidence>
<dbReference type="InterPro" id="IPR000515">
    <property type="entry name" value="MetI-like"/>
</dbReference>
<dbReference type="RefSeq" id="WP_020966223.1">
    <property type="nucleotide sequence ID" value="NC_022097.1"/>
</dbReference>
<feature type="transmembrane region" description="Helical" evidence="9">
    <location>
        <begin position="256"/>
        <end position="274"/>
    </location>
</feature>
<dbReference type="STRING" id="1291379.TPE_2453"/>
<evidence type="ECO:0000313" key="12">
    <source>
        <dbReference type="EMBL" id="AGT44927.1"/>
    </source>
</evidence>
<feature type="coiled-coil region" evidence="10">
    <location>
        <begin position="118"/>
        <end position="148"/>
    </location>
</feature>
<keyword evidence="3 9" id="KW-0813">Transport</keyword>
<dbReference type="KEGG" id="tped:TPE_2453"/>
<dbReference type="PROSITE" id="PS50928">
    <property type="entry name" value="ABC_TM1"/>
    <property type="match status" value="1"/>
</dbReference>
<feature type="transmembrane region" description="Helical" evidence="9">
    <location>
        <begin position="451"/>
        <end position="472"/>
    </location>
</feature>
<gene>
    <name evidence="12" type="ORF">TPE_2453</name>
</gene>
<keyword evidence="7 9" id="KW-1133">Transmembrane helix</keyword>
<evidence type="ECO:0000256" key="3">
    <source>
        <dbReference type="ARBA" id="ARBA00022448"/>
    </source>
</evidence>
<dbReference type="GO" id="GO:0015423">
    <property type="term" value="F:ABC-type maltose transporter activity"/>
    <property type="evidence" value="ECO:0007669"/>
    <property type="project" value="TreeGrafter"/>
</dbReference>
<feature type="domain" description="ABC transmembrane type-1" evidence="11">
    <location>
        <begin position="446"/>
        <end position="641"/>
    </location>
</feature>
<evidence type="ECO:0000256" key="6">
    <source>
        <dbReference type="ARBA" id="ARBA00022692"/>
    </source>
</evidence>
<keyword evidence="13" id="KW-1185">Reference proteome</keyword>
<evidence type="ECO:0000313" key="13">
    <source>
        <dbReference type="Proteomes" id="UP000015620"/>
    </source>
</evidence>
<dbReference type="Proteomes" id="UP000015620">
    <property type="component" value="Chromosome"/>
</dbReference>
<evidence type="ECO:0000259" key="11">
    <source>
        <dbReference type="PROSITE" id="PS50928"/>
    </source>
</evidence>
<name>S5ZQI5_9SPIR</name>
<dbReference type="AlphaFoldDB" id="S5ZQI5"/>
<dbReference type="CDD" id="cd06261">
    <property type="entry name" value="TM_PBP2"/>
    <property type="match status" value="1"/>
</dbReference>
<keyword evidence="10" id="KW-0175">Coiled coil</keyword>
<accession>S5ZQI5</accession>
<evidence type="ECO:0000256" key="7">
    <source>
        <dbReference type="ARBA" id="ARBA00022989"/>
    </source>
</evidence>
<comment type="similarity">
    <text evidence="2">Belongs to the binding-protein-dependent transport system permease family. MalFG subfamily.</text>
</comment>
<dbReference type="PATRIC" id="fig|1291379.3.peg.2424"/>
<reference evidence="12 13" key="1">
    <citation type="journal article" date="2013" name="PLoS ONE">
        <title>Genome-Wide Relatedness of Treponema pedis, from Gingiva and Necrotic Skin Lesions of Pigs, with the Human Oral Pathogen Treponema denticola.</title>
        <authorList>
            <person name="Svartstrom O."/>
            <person name="Mushtaq M."/>
            <person name="Pringle M."/>
            <person name="Segerman B."/>
        </authorList>
    </citation>
    <scope>NUCLEOTIDE SEQUENCE [LARGE SCALE GENOMIC DNA]</scope>
    <source>
        <strain evidence="12">T A4</strain>
    </source>
</reference>
<dbReference type="SUPFAM" id="SSF161098">
    <property type="entry name" value="MetI-like"/>
    <property type="match status" value="1"/>
</dbReference>
<feature type="transmembrane region" description="Helical" evidence="9">
    <location>
        <begin position="280"/>
        <end position="304"/>
    </location>
</feature>
<feature type="transmembrane region" description="Helical" evidence="9">
    <location>
        <begin position="325"/>
        <end position="348"/>
    </location>
</feature>
<organism evidence="12 13">
    <name type="scientific">Treponema pedis str. T A4</name>
    <dbReference type="NCBI Taxonomy" id="1291379"/>
    <lineage>
        <taxon>Bacteria</taxon>
        <taxon>Pseudomonadati</taxon>
        <taxon>Spirochaetota</taxon>
        <taxon>Spirochaetia</taxon>
        <taxon>Spirochaetales</taxon>
        <taxon>Treponemataceae</taxon>
        <taxon>Treponema</taxon>
    </lineage>
</organism>
<evidence type="ECO:0000256" key="1">
    <source>
        <dbReference type="ARBA" id="ARBA00004651"/>
    </source>
</evidence>
<dbReference type="GO" id="GO:1990060">
    <property type="term" value="C:maltose transport complex"/>
    <property type="evidence" value="ECO:0007669"/>
    <property type="project" value="TreeGrafter"/>
</dbReference>
<keyword evidence="4" id="KW-1003">Cell membrane</keyword>
<dbReference type="GeneID" id="301090891"/>
<keyword evidence="5" id="KW-0762">Sugar transport</keyword>
<evidence type="ECO:0000256" key="8">
    <source>
        <dbReference type="ARBA" id="ARBA00023136"/>
    </source>
</evidence>
<feature type="transmembrane region" description="Helical" evidence="9">
    <location>
        <begin position="383"/>
        <end position="407"/>
    </location>
</feature>
<dbReference type="PANTHER" id="PTHR47314">
    <property type="entry name" value="MALTOSE/MALTODEXTRIN TRANSPORT SYSTEM PERMEASE PROTEIN MALF"/>
    <property type="match status" value="1"/>
</dbReference>
<proteinExistence type="inferred from homology"/>
<comment type="subcellular location">
    <subcellularLocation>
        <location evidence="1 9">Cell membrane</location>
        <topology evidence="1 9">Multi-pass membrane protein</topology>
    </subcellularLocation>
</comment>
<keyword evidence="8 9" id="KW-0472">Membrane</keyword>
<sequence>MVYSKTLTDNTGGTHPRKNMYLLSLAEADPERIKTIRALKKTNSYNIKLKEFKAERKLFQKQLKEKLKNFSESNSEDREILPLKKKVFSAEQKQTFYKDFIELSYDAVLEYKIAELEIQHITELIKHIENLKNELSKQKEKLIKIDEAERLDILQKIKTLTLERKQQLDNDLKSLAEKKTKKLISKKAYKTESKAKKRSFKDDITSVSFLDTKMSIQEEIKNLKYRIKTDIKTKSRVLEADISAIRRKTPIELEHIPLISYFTFLIPGLGQLFNKQYVKAALFFLGAVFIYLIAVPYILGFTNYQGGGITGLINLAGGGAKIDKSIIFMIEGIISLLLTVFSVLLYIISFKDVRNVELNAVKGIRRNTWFESKRSIEREGFPYLISFPALIIIVFIIVVPILTTVFISFTNMDPTHQNKFSWIGLQNYKLLAAGSGIAGKAFYLILGWTLIWTVGASTLSIAIGFILSLIVNQERIRGKAVFRTIYLLPWAVPAFITIMFFSIMVSRGGLITELIEKISGLSLDIKNNAHLTRTSLILLQSWLGSSYIFLLSTGVLQGIPKDLYEAADIDGATGFQKAIKITVPLVLFQTAPLLIIQYAFNFNNFSIIYLFNLGGPFNPSKYGNLAGASDILISYIYKLTI</sequence>
<dbReference type="GO" id="GO:0042956">
    <property type="term" value="P:maltodextrin transmembrane transport"/>
    <property type="evidence" value="ECO:0007669"/>
    <property type="project" value="TreeGrafter"/>
</dbReference>
<feature type="transmembrane region" description="Helical" evidence="9">
    <location>
        <begin position="484"/>
        <end position="505"/>
    </location>
</feature>
<dbReference type="EMBL" id="CP004120">
    <property type="protein sequence ID" value="AGT44927.1"/>
    <property type="molecule type" value="Genomic_DNA"/>
</dbReference>
<dbReference type="InterPro" id="IPR035906">
    <property type="entry name" value="MetI-like_sf"/>
</dbReference>
<dbReference type="SUPFAM" id="SSF160964">
    <property type="entry name" value="MalF N-terminal region-like"/>
    <property type="match status" value="1"/>
</dbReference>
<evidence type="ECO:0000256" key="4">
    <source>
        <dbReference type="ARBA" id="ARBA00022475"/>
    </source>
</evidence>
<dbReference type="Gene3D" id="1.10.3720.10">
    <property type="entry name" value="MetI-like"/>
    <property type="match status" value="1"/>
</dbReference>
<keyword evidence="6 9" id="KW-0812">Transmembrane</keyword>
<dbReference type="PANTHER" id="PTHR47314:SF1">
    <property type="entry name" value="MALTOSE_MALTODEXTRIN TRANSPORT SYSTEM PERMEASE PROTEIN MALF"/>
    <property type="match status" value="1"/>
</dbReference>